<proteinExistence type="predicted"/>
<keyword evidence="6 8" id="KW-0472">Membrane</keyword>
<evidence type="ECO:0000256" key="6">
    <source>
        <dbReference type="ARBA" id="ARBA00023136"/>
    </source>
</evidence>
<comment type="subcellular location">
    <subcellularLocation>
        <location evidence="1">Cell inner membrane</location>
    </subcellularLocation>
</comment>
<dbReference type="RefSeq" id="WP_124234581.1">
    <property type="nucleotide sequence ID" value="NZ_RHHM01000018.1"/>
</dbReference>
<evidence type="ECO:0000256" key="5">
    <source>
        <dbReference type="ARBA" id="ARBA00022989"/>
    </source>
</evidence>
<evidence type="ECO:0000256" key="7">
    <source>
        <dbReference type="SAM" id="MobiDB-lite"/>
    </source>
</evidence>
<evidence type="ECO:0000313" key="10">
    <source>
        <dbReference type="EMBL" id="RQM36677.1"/>
    </source>
</evidence>
<gene>
    <name evidence="10" type="ORF">EB241_19065</name>
</gene>
<evidence type="ECO:0000256" key="4">
    <source>
        <dbReference type="ARBA" id="ARBA00022692"/>
    </source>
</evidence>
<keyword evidence="3" id="KW-0997">Cell inner membrane</keyword>
<keyword evidence="2" id="KW-1003">Cell membrane</keyword>
<feature type="transmembrane region" description="Helical" evidence="8">
    <location>
        <begin position="20"/>
        <end position="41"/>
    </location>
</feature>
<dbReference type="OrthoDB" id="9806984at2"/>
<reference evidence="10 11" key="1">
    <citation type="submission" date="2018-10" db="EMBL/GenBank/DDBJ databases">
        <title>Draft genome sequence for the type isolate of Erwinia psidii, agent causal of bacterial blight in guava (Psidium guajava) and wilt and die-back of Eucalyptus spp.</title>
        <authorList>
            <person name="Hermenegildo P.S."/>
            <person name="Santos S.A."/>
            <person name="Guimaraes L.M.S."/>
            <person name="Vidigal P.M.P."/>
            <person name="Pereira I.C."/>
            <person name="Badel J.L."/>
            <person name="Alfenas-Zerbini P."/>
            <person name="Ferreira M.A.S.V."/>
            <person name="Alfenas A.C."/>
        </authorList>
    </citation>
    <scope>NUCLEOTIDE SEQUENCE [LARGE SCALE GENOMIC DNA]</scope>
    <source>
        <strain evidence="10 11">IBSBF 435</strain>
    </source>
</reference>
<dbReference type="GO" id="GO:0005886">
    <property type="term" value="C:plasma membrane"/>
    <property type="evidence" value="ECO:0007669"/>
    <property type="project" value="UniProtKB-SubCell"/>
</dbReference>
<name>A0A3N6RWF1_9GAMM</name>
<evidence type="ECO:0000259" key="9">
    <source>
        <dbReference type="Pfam" id="PF02470"/>
    </source>
</evidence>
<accession>A0A3N6RWF1</accession>
<evidence type="ECO:0000256" key="3">
    <source>
        <dbReference type="ARBA" id="ARBA00022519"/>
    </source>
</evidence>
<sequence>MSKPFADENQLPHQQPRGKVAALIWLIPLASLLAGLALFTANLRTSGTEITLTFQNAAGLEAGKTPLKYRDITVGMLKSLSLDNKGENVIAVIALNKDADYLARSGSRFWVVRPRVGFGGVSGLETMLSGAWIAADRGNDGQEMHQFTGLETPPAQINGVPGHRFTVITDDLGSLDIGSPVYFRRVQVGRIVSWRLQDDGKAVAINLFIDAPYDRLVTRRSRFWNASGMDLSVGANGLHLKTQTVASVIAGGIAFRTPDDVNAPENNADGSYELAKDEEQALSPPDGPSVPFQLRFERSLKGLSPGAPVEFSSITIGRVVSVSLDYSPVGYRFPSVVNIEVYPNRLGNVLNKLPRPGKDLSQAIATFTRDMVEHGLRAQAATGNLLTGQLYISLDFQADAHPVPFDMTAHPLVIPTVNGGFERIQQQVASIVGKVDNMPLEAMGNQLNAALAGTNLLLQRLNTRTLPQADKLVARLDSTTGTVQTLLSEDSPLMITAAQSLQELSRMLRAVRALGEQLNNNPEALIKGRPAQAAPELPPSERSGR</sequence>
<comment type="caution">
    <text evidence="10">The sequence shown here is derived from an EMBL/GenBank/DDBJ whole genome shotgun (WGS) entry which is preliminary data.</text>
</comment>
<feature type="domain" description="Mce/MlaD" evidence="9">
    <location>
        <begin position="162"/>
        <end position="222"/>
    </location>
</feature>
<feature type="domain" description="Mce/MlaD" evidence="9">
    <location>
        <begin position="47"/>
        <end position="109"/>
    </location>
</feature>
<evidence type="ECO:0000256" key="1">
    <source>
        <dbReference type="ARBA" id="ARBA00004533"/>
    </source>
</evidence>
<keyword evidence="4 8" id="KW-0812">Transmembrane</keyword>
<dbReference type="AlphaFoldDB" id="A0A3N6RWF1"/>
<keyword evidence="5 8" id="KW-1133">Transmembrane helix</keyword>
<protein>
    <submittedName>
        <fullName evidence="10">MCE family protein</fullName>
    </submittedName>
</protein>
<evidence type="ECO:0000313" key="11">
    <source>
        <dbReference type="Proteomes" id="UP000279457"/>
    </source>
</evidence>
<feature type="domain" description="Mce/MlaD" evidence="9">
    <location>
        <begin position="290"/>
        <end position="396"/>
    </location>
</feature>
<dbReference type="Pfam" id="PF02470">
    <property type="entry name" value="MlaD"/>
    <property type="match status" value="3"/>
</dbReference>
<evidence type="ECO:0000256" key="8">
    <source>
        <dbReference type="SAM" id="Phobius"/>
    </source>
</evidence>
<feature type="region of interest" description="Disordered" evidence="7">
    <location>
        <begin position="522"/>
        <end position="545"/>
    </location>
</feature>
<dbReference type="Proteomes" id="UP000279457">
    <property type="component" value="Unassembled WGS sequence"/>
</dbReference>
<keyword evidence="11" id="KW-1185">Reference proteome</keyword>
<dbReference type="PANTHER" id="PTHR30462">
    <property type="entry name" value="INTERMEMBRANE TRANSPORT PROTEIN PQIB-RELATED"/>
    <property type="match status" value="1"/>
</dbReference>
<evidence type="ECO:0000256" key="2">
    <source>
        <dbReference type="ARBA" id="ARBA00022475"/>
    </source>
</evidence>
<dbReference type="EMBL" id="RHHM01000018">
    <property type="protein sequence ID" value="RQM36677.1"/>
    <property type="molecule type" value="Genomic_DNA"/>
</dbReference>
<dbReference type="InterPro" id="IPR003399">
    <property type="entry name" value="Mce/MlaD"/>
</dbReference>
<dbReference type="InterPro" id="IPR051800">
    <property type="entry name" value="PqiA-PqiB_transport"/>
</dbReference>
<organism evidence="10 11">
    <name type="scientific">Erwinia psidii</name>
    <dbReference type="NCBI Taxonomy" id="69224"/>
    <lineage>
        <taxon>Bacteria</taxon>
        <taxon>Pseudomonadati</taxon>
        <taxon>Pseudomonadota</taxon>
        <taxon>Gammaproteobacteria</taxon>
        <taxon>Enterobacterales</taxon>
        <taxon>Erwiniaceae</taxon>
        <taxon>Erwinia</taxon>
    </lineage>
</organism>
<dbReference type="PANTHER" id="PTHR30462:SF0">
    <property type="entry name" value="INTERMEMBRANE TRANSPORT PROTEIN YEBT"/>
    <property type="match status" value="1"/>
</dbReference>